<dbReference type="InterPro" id="IPR050307">
    <property type="entry name" value="Sterol_Desaturase_Related"/>
</dbReference>
<feature type="domain" description="Fatty acid hydroxylase" evidence="6">
    <location>
        <begin position="157"/>
        <end position="293"/>
    </location>
</feature>
<evidence type="ECO:0000313" key="8">
    <source>
        <dbReference type="Proteomes" id="UP000070544"/>
    </source>
</evidence>
<keyword evidence="4 5" id="KW-0472">Membrane</keyword>
<accession>A0A139AXK8</accession>
<dbReference type="Proteomes" id="UP000070544">
    <property type="component" value="Unassembled WGS sequence"/>
</dbReference>
<keyword evidence="3 5" id="KW-1133">Transmembrane helix</keyword>
<dbReference type="OrthoDB" id="408954at2759"/>
<dbReference type="STRING" id="1344416.A0A139AXK8"/>
<gene>
    <name evidence="7" type="ORF">M427DRAFT_271352</name>
</gene>
<feature type="transmembrane region" description="Helical" evidence="5">
    <location>
        <begin position="51"/>
        <end position="74"/>
    </location>
</feature>
<name>A0A139AXK8_GONPJ</name>
<dbReference type="GO" id="GO:0016020">
    <property type="term" value="C:membrane"/>
    <property type="evidence" value="ECO:0007669"/>
    <property type="project" value="UniProtKB-SubCell"/>
</dbReference>
<keyword evidence="2 5" id="KW-0812">Transmembrane</keyword>
<evidence type="ECO:0000256" key="3">
    <source>
        <dbReference type="ARBA" id="ARBA00022989"/>
    </source>
</evidence>
<dbReference type="GO" id="GO:0016491">
    <property type="term" value="F:oxidoreductase activity"/>
    <property type="evidence" value="ECO:0007669"/>
    <property type="project" value="InterPro"/>
</dbReference>
<comment type="subcellular location">
    <subcellularLocation>
        <location evidence="1">Membrane</location>
    </subcellularLocation>
</comment>
<dbReference type="Pfam" id="PF04116">
    <property type="entry name" value="FA_hydroxylase"/>
    <property type="match status" value="1"/>
</dbReference>
<organism evidence="7 8">
    <name type="scientific">Gonapodya prolifera (strain JEL478)</name>
    <name type="common">Monoblepharis prolifera</name>
    <dbReference type="NCBI Taxonomy" id="1344416"/>
    <lineage>
        <taxon>Eukaryota</taxon>
        <taxon>Fungi</taxon>
        <taxon>Fungi incertae sedis</taxon>
        <taxon>Chytridiomycota</taxon>
        <taxon>Chytridiomycota incertae sedis</taxon>
        <taxon>Monoblepharidomycetes</taxon>
        <taxon>Monoblepharidales</taxon>
        <taxon>Gonapodyaceae</taxon>
        <taxon>Gonapodya</taxon>
    </lineage>
</organism>
<dbReference type="InterPro" id="IPR006694">
    <property type="entry name" value="Fatty_acid_hydroxylase"/>
</dbReference>
<evidence type="ECO:0000256" key="2">
    <source>
        <dbReference type="ARBA" id="ARBA00022692"/>
    </source>
</evidence>
<evidence type="ECO:0000256" key="5">
    <source>
        <dbReference type="SAM" id="Phobius"/>
    </source>
</evidence>
<sequence>MNVSTEAFALGSVAGNSKWDAFFSPPLVLIADVVRENTGSSAETAQLIAETVMWCIVFPVFTVILAYWPGLLFFDYVDKTHKPEFIYKRKIQPNKLASAKLLSQQSLYGETIGSLYSIFVVSSLKYNAPFFVFMRWTFGFQLIGGEVPTMLELAKNVVLGLLLLDVFYFFNHWAWHTNPTLYKYVHKFHHEYMVSNIYTHNYFNAPESYLTFFFCYFPPAILLNMHPMTYLLMITTFQLVDNFWHAGYYLPWLPMNWFPSIWSDQTFHDYHHRRPDQGAYGLFIRPLDTLFGTDRGYAKWRATWSKYPGEHAS</sequence>
<reference evidence="7 8" key="1">
    <citation type="journal article" date="2015" name="Genome Biol. Evol.">
        <title>Phylogenomic analyses indicate that early fungi evolved digesting cell walls of algal ancestors of land plants.</title>
        <authorList>
            <person name="Chang Y."/>
            <person name="Wang S."/>
            <person name="Sekimoto S."/>
            <person name="Aerts A.L."/>
            <person name="Choi C."/>
            <person name="Clum A."/>
            <person name="LaButti K.M."/>
            <person name="Lindquist E.A."/>
            <person name="Yee Ngan C."/>
            <person name="Ohm R.A."/>
            <person name="Salamov A.A."/>
            <person name="Grigoriev I.V."/>
            <person name="Spatafora J.W."/>
            <person name="Berbee M.L."/>
        </authorList>
    </citation>
    <scope>NUCLEOTIDE SEQUENCE [LARGE SCALE GENOMIC DNA]</scope>
    <source>
        <strain evidence="7 8">JEL478</strain>
    </source>
</reference>
<dbReference type="EMBL" id="KQ965732">
    <property type="protein sequence ID" value="KXS21482.1"/>
    <property type="molecule type" value="Genomic_DNA"/>
</dbReference>
<protein>
    <recommendedName>
        <fullName evidence="6">Fatty acid hydroxylase domain-containing protein</fullName>
    </recommendedName>
</protein>
<dbReference type="GO" id="GO:0005506">
    <property type="term" value="F:iron ion binding"/>
    <property type="evidence" value="ECO:0007669"/>
    <property type="project" value="InterPro"/>
</dbReference>
<evidence type="ECO:0000256" key="1">
    <source>
        <dbReference type="ARBA" id="ARBA00004370"/>
    </source>
</evidence>
<dbReference type="GO" id="GO:0008610">
    <property type="term" value="P:lipid biosynthetic process"/>
    <property type="evidence" value="ECO:0007669"/>
    <property type="project" value="InterPro"/>
</dbReference>
<dbReference type="PANTHER" id="PTHR11863">
    <property type="entry name" value="STEROL DESATURASE"/>
    <property type="match status" value="1"/>
</dbReference>
<feature type="transmembrane region" description="Helical" evidence="5">
    <location>
        <begin position="157"/>
        <end position="175"/>
    </location>
</feature>
<proteinExistence type="predicted"/>
<evidence type="ECO:0000256" key="4">
    <source>
        <dbReference type="ARBA" id="ARBA00023136"/>
    </source>
</evidence>
<dbReference type="AlphaFoldDB" id="A0A139AXK8"/>
<evidence type="ECO:0000313" key="7">
    <source>
        <dbReference type="EMBL" id="KXS21482.1"/>
    </source>
</evidence>
<evidence type="ECO:0000259" key="6">
    <source>
        <dbReference type="Pfam" id="PF04116"/>
    </source>
</evidence>
<keyword evidence="8" id="KW-1185">Reference proteome</keyword>
<feature type="transmembrane region" description="Helical" evidence="5">
    <location>
        <begin position="208"/>
        <end position="225"/>
    </location>
</feature>